<organism evidence="1 2">
    <name type="scientific">Aquimarina brevivitae</name>
    <dbReference type="NCBI Taxonomy" id="323412"/>
    <lineage>
        <taxon>Bacteria</taxon>
        <taxon>Pseudomonadati</taxon>
        <taxon>Bacteroidota</taxon>
        <taxon>Flavobacteriia</taxon>
        <taxon>Flavobacteriales</taxon>
        <taxon>Flavobacteriaceae</taxon>
        <taxon>Aquimarina</taxon>
    </lineage>
</organism>
<comment type="caution">
    <text evidence="1">The sequence shown here is derived from an EMBL/GenBank/DDBJ whole genome shotgun (WGS) entry which is preliminary data.</text>
</comment>
<dbReference type="AlphaFoldDB" id="A0A4Q7PJL5"/>
<reference evidence="1 2" key="1">
    <citation type="submission" date="2019-02" db="EMBL/GenBank/DDBJ databases">
        <title>Genomic Encyclopedia of Type Strains, Phase IV (KMG-IV): sequencing the most valuable type-strain genomes for metagenomic binning, comparative biology and taxonomic classification.</title>
        <authorList>
            <person name="Goeker M."/>
        </authorList>
    </citation>
    <scope>NUCLEOTIDE SEQUENCE [LARGE SCALE GENOMIC DNA]</scope>
    <source>
        <strain evidence="1 2">DSM 17196</strain>
    </source>
</reference>
<dbReference type="UniPathway" id="UPA00626">
    <property type="reaction ID" value="UER00678"/>
</dbReference>
<evidence type="ECO:0000313" key="2">
    <source>
        <dbReference type="Proteomes" id="UP000292262"/>
    </source>
</evidence>
<dbReference type="Proteomes" id="UP000292262">
    <property type="component" value="Unassembled WGS sequence"/>
</dbReference>
<gene>
    <name evidence="1" type="ORF">EV197_1485</name>
</gene>
<accession>A0A4Q7PJL5</accession>
<evidence type="ECO:0000313" key="1">
    <source>
        <dbReference type="EMBL" id="RZT00249.1"/>
    </source>
</evidence>
<dbReference type="GO" id="GO:0047605">
    <property type="term" value="F:acetolactate decarboxylase activity"/>
    <property type="evidence" value="ECO:0007669"/>
    <property type="project" value="InterPro"/>
</dbReference>
<dbReference type="SUPFAM" id="SSF117856">
    <property type="entry name" value="AF0104/ALDC/Ptd012-like"/>
    <property type="match status" value="1"/>
</dbReference>
<dbReference type="GO" id="GO:0045151">
    <property type="term" value="P:acetoin biosynthetic process"/>
    <property type="evidence" value="ECO:0007669"/>
    <property type="project" value="InterPro"/>
</dbReference>
<dbReference type="InterPro" id="IPR005128">
    <property type="entry name" value="Acetolactate_a_deCO2ase"/>
</dbReference>
<name>A0A4Q7PJL5_9FLAO</name>
<dbReference type="Gene3D" id="3.30.1330.80">
    <property type="entry name" value="Hypothetical protein, similar to alpha- acetolactate decarboxylase, domain 2"/>
    <property type="match status" value="1"/>
</dbReference>
<protein>
    <submittedName>
        <fullName evidence="1">Acetolactate decarboxylase</fullName>
    </submittedName>
</protein>
<dbReference type="RefSeq" id="WP_130286036.1">
    <property type="nucleotide sequence ID" value="NZ_SGXE01000001.1"/>
</dbReference>
<dbReference type="EMBL" id="SGXE01000001">
    <property type="protein sequence ID" value="RZT00249.1"/>
    <property type="molecule type" value="Genomic_DNA"/>
</dbReference>
<proteinExistence type="predicted"/>
<dbReference type="PROSITE" id="PS51257">
    <property type="entry name" value="PROKAR_LIPOPROTEIN"/>
    <property type="match status" value="1"/>
</dbReference>
<dbReference type="OrthoDB" id="824310at2"/>
<keyword evidence="2" id="KW-1185">Reference proteome</keyword>
<sequence>MYILKTDRTNNTQYQLKLNSKYIYIGLLMVGFIGCHSIQKNNNATTADSYPDIAIVGAMKNVMWKGELGGVINLDTIANKNGLYGLGPLSYLKGELLINNGKSYVSRVTSDSTMTVEKSDMVSAPFFVYGNVTEWHKIDLPAEVNTIKAVTQFIDDNTSAYEKPFAFKIIGKVSTAQIHIQNLPEGMTVSSPTEAHQGQTNYVINDEDVEIIGFFSKEHQGIFTHHDAWLHMHLITKDESKMGHVDTLFPAGMTLYLPKK</sequence>
<dbReference type="Pfam" id="PF03306">
    <property type="entry name" value="AAL_decarboxy"/>
    <property type="match status" value="1"/>
</dbReference>